<evidence type="ECO:0000256" key="1">
    <source>
        <dbReference type="SAM" id="Phobius"/>
    </source>
</evidence>
<gene>
    <name evidence="2" type="ORF">GL263_27470</name>
</gene>
<reference evidence="3" key="1">
    <citation type="journal article" date="2020" name="Syst. Appl. Microbiol.">
        <title>Streptomyces alkaliterrae sp. nov., isolated from an alkaline soil, and emended descriptions of Streptomyces alkaliphilus, Streptomyces calidiresistens and Streptomyces durbertensis.</title>
        <authorList>
            <person name="Swiecimska M."/>
            <person name="Golinska P."/>
            <person name="Nouioui I."/>
            <person name="Wypij M."/>
            <person name="Rai M."/>
            <person name="Sangal V."/>
            <person name="Goodfellow M."/>
        </authorList>
    </citation>
    <scope>NUCLEOTIDE SEQUENCE [LARGE SCALE GENOMIC DNA]</scope>
    <source>
        <strain evidence="3">DSM 104538</strain>
    </source>
</reference>
<protein>
    <recommendedName>
        <fullName evidence="4">Integral membrane protein</fullName>
    </recommendedName>
</protein>
<keyword evidence="1" id="KW-1133">Transmembrane helix</keyword>
<sequence length="99" mass="10502">MNLYLAIPVLLMASLIAASGIAAITRGWVLPWNRRTVRRPRLHGIGQSVIAVSLCWHLAFGLLRDGSNASEWGVLTGSALLVAGALVMLASTRGEAPAR</sequence>
<dbReference type="Proteomes" id="UP000766698">
    <property type="component" value="Unassembled WGS sequence"/>
</dbReference>
<keyword evidence="1" id="KW-0812">Transmembrane</keyword>
<feature type="transmembrane region" description="Helical" evidence="1">
    <location>
        <begin position="72"/>
        <end position="90"/>
    </location>
</feature>
<accession>A0ABR6EPK2</accession>
<proteinExistence type="predicted"/>
<name>A0ABR6EPK2_9ACTN</name>
<evidence type="ECO:0000313" key="3">
    <source>
        <dbReference type="Proteomes" id="UP000766698"/>
    </source>
</evidence>
<evidence type="ECO:0008006" key="4">
    <source>
        <dbReference type="Google" id="ProtNLM"/>
    </source>
</evidence>
<comment type="caution">
    <text evidence="2">The sequence shown here is derived from an EMBL/GenBank/DDBJ whole genome shotgun (WGS) entry which is preliminary data.</text>
</comment>
<dbReference type="EMBL" id="WMLF01000885">
    <property type="protein sequence ID" value="MBB1247255.1"/>
    <property type="molecule type" value="Genomic_DNA"/>
</dbReference>
<keyword evidence="1" id="KW-0472">Membrane</keyword>
<evidence type="ECO:0000313" key="2">
    <source>
        <dbReference type="EMBL" id="MBB1247255.1"/>
    </source>
</evidence>
<keyword evidence="3" id="KW-1185">Reference proteome</keyword>
<organism evidence="2 3">
    <name type="scientific">Streptomyces durbertensis</name>
    <dbReference type="NCBI Taxonomy" id="2448886"/>
    <lineage>
        <taxon>Bacteria</taxon>
        <taxon>Bacillati</taxon>
        <taxon>Actinomycetota</taxon>
        <taxon>Actinomycetes</taxon>
        <taxon>Kitasatosporales</taxon>
        <taxon>Streptomycetaceae</taxon>
        <taxon>Streptomyces</taxon>
    </lineage>
</organism>
<feature type="transmembrane region" description="Helical" evidence="1">
    <location>
        <begin position="6"/>
        <end position="30"/>
    </location>
</feature>
<feature type="transmembrane region" description="Helical" evidence="1">
    <location>
        <begin position="42"/>
        <end position="60"/>
    </location>
</feature>